<sequence length="51" mass="5553">MVIQVDGRDVLRVEVPEDAGAAGRAAVRRPRLGRTPLVGFWLRPEADALAE</sequence>
<organism evidence="1 2">
    <name type="scientific">Dactylosporangium salmoneum</name>
    <dbReference type="NCBI Taxonomy" id="53361"/>
    <lineage>
        <taxon>Bacteria</taxon>
        <taxon>Bacillati</taxon>
        <taxon>Actinomycetota</taxon>
        <taxon>Actinomycetes</taxon>
        <taxon>Micromonosporales</taxon>
        <taxon>Micromonosporaceae</taxon>
        <taxon>Dactylosporangium</taxon>
    </lineage>
</organism>
<dbReference type="Proteomes" id="UP001501444">
    <property type="component" value="Unassembled WGS sequence"/>
</dbReference>
<keyword evidence="2" id="KW-1185">Reference proteome</keyword>
<dbReference type="EMBL" id="BAAARV010000106">
    <property type="protein sequence ID" value="GAA2387413.1"/>
    <property type="molecule type" value="Genomic_DNA"/>
</dbReference>
<protein>
    <submittedName>
        <fullName evidence="1">Uncharacterized protein</fullName>
    </submittedName>
</protein>
<proteinExistence type="predicted"/>
<evidence type="ECO:0000313" key="2">
    <source>
        <dbReference type="Proteomes" id="UP001501444"/>
    </source>
</evidence>
<name>A0ABN3HT12_9ACTN</name>
<comment type="caution">
    <text evidence="1">The sequence shown here is derived from an EMBL/GenBank/DDBJ whole genome shotgun (WGS) entry which is preliminary data.</text>
</comment>
<evidence type="ECO:0000313" key="1">
    <source>
        <dbReference type="EMBL" id="GAA2387413.1"/>
    </source>
</evidence>
<accession>A0ABN3HT12</accession>
<reference evidence="1 2" key="1">
    <citation type="journal article" date="2019" name="Int. J. Syst. Evol. Microbiol.">
        <title>The Global Catalogue of Microorganisms (GCM) 10K type strain sequencing project: providing services to taxonomists for standard genome sequencing and annotation.</title>
        <authorList>
            <consortium name="The Broad Institute Genomics Platform"/>
            <consortium name="The Broad Institute Genome Sequencing Center for Infectious Disease"/>
            <person name="Wu L."/>
            <person name="Ma J."/>
        </authorList>
    </citation>
    <scope>NUCLEOTIDE SEQUENCE [LARGE SCALE GENOMIC DNA]</scope>
    <source>
        <strain evidence="1 2">JCM 3272</strain>
    </source>
</reference>
<gene>
    <name evidence="1" type="ORF">GCM10010170_098370</name>
</gene>